<feature type="chain" id="PRO_5031237394" evidence="9">
    <location>
        <begin position="18"/>
        <end position="1175"/>
    </location>
</feature>
<feature type="active site" evidence="8">
    <location>
        <position position="570"/>
    </location>
</feature>
<dbReference type="Gene3D" id="3.10.450.490">
    <property type="match status" value="1"/>
</dbReference>
<evidence type="ECO:0000256" key="8">
    <source>
        <dbReference type="PIRSR" id="PIRSR623612-1"/>
    </source>
</evidence>
<evidence type="ECO:0000256" key="5">
    <source>
        <dbReference type="ARBA" id="ARBA00022801"/>
    </source>
</evidence>
<name>A0A7V5RND6_CALAY</name>
<feature type="active site" description="Proton donor" evidence="8">
    <location>
        <position position="654"/>
    </location>
</feature>
<keyword evidence="5" id="KW-0378">Hydrolase</keyword>
<evidence type="ECO:0000259" key="13">
    <source>
        <dbReference type="Pfam" id="PF18962"/>
    </source>
</evidence>
<dbReference type="InterPro" id="IPR011096">
    <property type="entry name" value="FTP_domain"/>
</dbReference>
<proteinExistence type="inferred from homology"/>
<dbReference type="Pfam" id="PF07504">
    <property type="entry name" value="FTP"/>
    <property type="match status" value="1"/>
</dbReference>
<evidence type="ECO:0000256" key="6">
    <source>
        <dbReference type="ARBA" id="ARBA00022833"/>
    </source>
</evidence>
<evidence type="ECO:0000313" key="15">
    <source>
        <dbReference type="EMBL" id="HHM01723.1"/>
    </source>
</evidence>
<keyword evidence="4 9" id="KW-0732">Signal</keyword>
<dbReference type="InterPro" id="IPR015943">
    <property type="entry name" value="WD40/YVTN_repeat-like_dom_sf"/>
</dbReference>
<dbReference type="InterPro" id="IPR001570">
    <property type="entry name" value="Peptidase_M4_C_domain"/>
</dbReference>
<dbReference type="EMBL" id="DRLI01000068">
    <property type="protein sequence ID" value="HHM01723.1"/>
    <property type="molecule type" value="Genomic_DNA"/>
</dbReference>
<dbReference type="PANTHER" id="PTHR33794:SF1">
    <property type="entry name" value="BACILLOLYSIN"/>
    <property type="match status" value="1"/>
</dbReference>
<evidence type="ECO:0000259" key="10">
    <source>
        <dbReference type="Pfam" id="PF01447"/>
    </source>
</evidence>
<dbReference type="GO" id="GO:0046872">
    <property type="term" value="F:metal ion binding"/>
    <property type="evidence" value="ECO:0007669"/>
    <property type="project" value="UniProtKB-KW"/>
</dbReference>
<dbReference type="Gene3D" id="2.60.40.4070">
    <property type="match status" value="1"/>
</dbReference>
<keyword evidence="7" id="KW-0482">Metalloprotease</keyword>
<dbReference type="Pfam" id="PF21959">
    <property type="entry name" value="DUF6923"/>
    <property type="match status" value="1"/>
</dbReference>
<dbReference type="InterPro" id="IPR027268">
    <property type="entry name" value="Peptidase_M4/M1_CTD_sf"/>
</dbReference>
<dbReference type="SUPFAM" id="SSF63825">
    <property type="entry name" value="YWTD domain"/>
    <property type="match status" value="1"/>
</dbReference>
<feature type="domain" description="DUF6923" evidence="14">
    <location>
        <begin position="930"/>
        <end position="1067"/>
    </location>
</feature>
<dbReference type="PRINTS" id="PR00730">
    <property type="entry name" value="THERMOLYSIN"/>
</dbReference>
<organism evidence="15">
    <name type="scientific">Caldithrix abyssi</name>
    <dbReference type="NCBI Taxonomy" id="187145"/>
    <lineage>
        <taxon>Bacteria</taxon>
        <taxon>Pseudomonadati</taxon>
        <taxon>Calditrichota</taxon>
        <taxon>Calditrichia</taxon>
        <taxon>Calditrichales</taxon>
        <taxon>Calditrichaceae</taxon>
        <taxon>Caldithrix</taxon>
    </lineage>
</organism>
<evidence type="ECO:0000259" key="11">
    <source>
        <dbReference type="Pfam" id="PF02868"/>
    </source>
</evidence>
<dbReference type="GO" id="GO:0006508">
    <property type="term" value="P:proteolysis"/>
    <property type="evidence" value="ECO:0007669"/>
    <property type="project" value="UniProtKB-KW"/>
</dbReference>
<dbReference type="CDD" id="cd09597">
    <property type="entry name" value="M4_TLP"/>
    <property type="match status" value="1"/>
</dbReference>
<keyword evidence="6" id="KW-0862">Zinc</keyword>
<dbReference type="InterPro" id="IPR026444">
    <property type="entry name" value="Secre_tail"/>
</dbReference>
<dbReference type="PANTHER" id="PTHR33794">
    <property type="entry name" value="BACILLOLYSIN"/>
    <property type="match status" value="1"/>
</dbReference>
<feature type="domain" description="Peptidase M4 C-terminal" evidence="11">
    <location>
        <begin position="580"/>
        <end position="743"/>
    </location>
</feature>
<evidence type="ECO:0000259" key="12">
    <source>
        <dbReference type="Pfam" id="PF07504"/>
    </source>
</evidence>
<evidence type="ECO:0000259" key="14">
    <source>
        <dbReference type="Pfam" id="PF21959"/>
    </source>
</evidence>
<dbReference type="Gene3D" id="2.130.10.10">
    <property type="entry name" value="YVTN repeat-like/Quinoprotein amine dehydrogenase"/>
    <property type="match status" value="1"/>
</dbReference>
<dbReference type="AlphaFoldDB" id="A0A7V5RND6"/>
<dbReference type="InterPro" id="IPR013856">
    <property type="entry name" value="Peptidase_M4_domain"/>
</dbReference>
<reference evidence="15" key="1">
    <citation type="journal article" date="2020" name="mSystems">
        <title>Genome- and Community-Level Interaction Insights into Carbon Utilization and Element Cycling Functions of Hydrothermarchaeota in Hydrothermal Sediment.</title>
        <authorList>
            <person name="Zhou Z."/>
            <person name="Liu Y."/>
            <person name="Xu W."/>
            <person name="Pan J."/>
            <person name="Luo Z.H."/>
            <person name="Li M."/>
        </authorList>
    </citation>
    <scope>NUCLEOTIDE SEQUENCE [LARGE SCALE GENOMIC DNA]</scope>
    <source>
        <strain evidence="15">HyVt-460</strain>
    </source>
</reference>
<dbReference type="Pfam" id="PF01447">
    <property type="entry name" value="Peptidase_M4"/>
    <property type="match status" value="1"/>
</dbReference>
<gene>
    <name evidence="15" type="ORF">ENJ15_01825</name>
</gene>
<evidence type="ECO:0000256" key="3">
    <source>
        <dbReference type="ARBA" id="ARBA00022723"/>
    </source>
</evidence>
<evidence type="ECO:0000256" key="1">
    <source>
        <dbReference type="ARBA" id="ARBA00009388"/>
    </source>
</evidence>
<dbReference type="InterPro" id="IPR054215">
    <property type="entry name" value="DUF6923"/>
</dbReference>
<accession>A0A7V5RND6</accession>
<dbReference type="Pfam" id="PF18962">
    <property type="entry name" value="Por_Secre_tail"/>
    <property type="match status" value="1"/>
</dbReference>
<dbReference type="Gene3D" id="1.10.390.10">
    <property type="entry name" value="Neutral Protease Domain 2"/>
    <property type="match status" value="1"/>
</dbReference>
<feature type="domain" description="FTP" evidence="12">
    <location>
        <begin position="68"/>
        <end position="115"/>
    </location>
</feature>
<comment type="similarity">
    <text evidence="1">Belongs to the peptidase M4 family.</text>
</comment>
<sequence length="1175" mass="129571">MRAFYLILLICATAILAKEGTQIFEKAEIILPVRGNVPAQISFPEKRPSVGAFMEAFRARYNLGNESSFKAVSSQYDETGMEHRRLDQYYKGLRVADVQYILHMRQGRVYKANGRILAGIRTPVQPLISREQALASALKAVGAERYIWQDKNEQAFFNKLSGDDTGSLAPRGELLLTAGSKSPRAENLRLVYRFDIYALRPMSRHWVDIDARTGEWVNSISRIQTADLTGFGNTPYYGRVAVTVSDSIFPSPQLSYWHPDTFATYDAVDSSWWCADTSLGVAGGYDNLWYQVLDTDPFVISGAAAELRFFHRYAAESPGGEPDGYDGWDGMNVRISTDDGQSWQVLRHPEPAYTASSLYSFGFQHGEGTGIPGWAGENRNWHRVRIDLSAYAGQTVRIRFAFASDPAASTADMDNDWFGWQVDDISVTAGKDTLFYNSGKKEGMSARQKETLIAGNYRLRQENRGGVFTFDMKNGTSYASAVDFVSDDSLFLTKNDEAGVSAHYGIEKTYDYFKEVHNRDSYDNQGSPLISYVHYDNDYFNAFWNGQFMTYGDGNGNTTPLTTIDICAHELAHGVTGSSAGLIYQNEPGALNESFSDIFGTAVEFYTLGAEANWLIGEDVGTFRSMSDPKRYGDPDTYKGTNWYSGSGDNGGVHTNSAVQNKWFYLLTEGGSGSNDNGRAYQVPGIGIEKAASIAYRALTLYLQPSSQYFDARLGSINAAEDLYGKDSEAYAAVIEAWNAVGVYYPLTGSSLRVTPDSLSLLSEWKVSADTGRVSIANVGLDSITVSRVYLKAGNFMLLDADSLPRRLAFPDTLHLRLVFEAGGVGEIRDTLVIEYSDSLAKTTLRPIRGTAFEVKSSVEGQVYGLGKGGDLFIVDTSGRGRVVGNAGYETLYGLSIHPETGQLYAIHPQTYATELIRIDAENGKSYPGATVEYNQLYAFAFDPADASVYSLNYYTRYLLRIDVQSGNYTIVGRSSVSKSPGMAINPRSGRLYAVDDNDILYVIDKTDASTVMIDTITARNIRDLAFDGEGRLLALAGGDGETGLLYRINPSTAEATLVGDTEQTNAIGLAVSGATLTALPAGENSLPQNFALWQNIPNPFNPSTVIRYNLREETEVRLTVYDIHGKKVKTLVNGRQKAGSYAQRFDASHLASGLYFYRLETKAFSKTRRMLLLR</sequence>
<dbReference type="Gene3D" id="3.10.170.10">
    <property type="match status" value="1"/>
</dbReference>
<dbReference type="InterPro" id="IPR050728">
    <property type="entry name" value="Zinc_Metalloprotease_M4"/>
</dbReference>
<keyword evidence="3" id="KW-0479">Metal-binding</keyword>
<comment type="caution">
    <text evidence="15">The sequence shown here is derived from an EMBL/GenBank/DDBJ whole genome shotgun (WGS) entry which is preliminary data.</text>
</comment>
<feature type="domain" description="Secretion system C-terminal sorting" evidence="13">
    <location>
        <begin position="1098"/>
        <end position="1170"/>
    </location>
</feature>
<dbReference type="Pfam" id="PF02868">
    <property type="entry name" value="Peptidase_M4_C"/>
    <property type="match status" value="1"/>
</dbReference>
<dbReference type="Proteomes" id="UP000885771">
    <property type="component" value="Unassembled WGS sequence"/>
</dbReference>
<evidence type="ECO:0000256" key="9">
    <source>
        <dbReference type="SAM" id="SignalP"/>
    </source>
</evidence>
<dbReference type="GO" id="GO:0004222">
    <property type="term" value="F:metalloendopeptidase activity"/>
    <property type="evidence" value="ECO:0007669"/>
    <property type="project" value="InterPro"/>
</dbReference>
<dbReference type="InterPro" id="IPR023612">
    <property type="entry name" value="Peptidase_M4"/>
</dbReference>
<protein>
    <submittedName>
        <fullName evidence="15">T9SS type A sorting domain-containing protein</fullName>
    </submittedName>
</protein>
<evidence type="ECO:0000256" key="4">
    <source>
        <dbReference type="ARBA" id="ARBA00022729"/>
    </source>
</evidence>
<dbReference type="SUPFAM" id="SSF55486">
    <property type="entry name" value="Metalloproteases ('zincins'), catalytic domain"/>
    <property type="match status" value="1"/>
</dbReference>
<keyword evidence="2" id="KW-0645">Protease</keyword>
<dbReference type="NCBIfam" id="TIGR04183">
    <property type="entry name" value="Por_Secre_tail"/>
    <property type="match status" value="1"/>
</dbReference>
<dbReference type="Gene3D" id="2.60.120.260">
    <property type="entry name" value="Galactose-binding domain-like"/>
    <property type="match status" value="1"/>
</dbReference>
<feature type="signal peptide" evidence="9">
    <location>
        <begin position="1"/>
        <end position="17"/>
    </location>
</feature>
<feature type="domain" description="Peptidase M4" evidence="10">
    <location>
        <begin position="453"/>
        <end position="576"/>
    </location>
</feature>
<evidence type="ECO:0000256" key="2">
    <source>
        <dbReference type="ARBA" id="ARBA00022670"/>
    </source>
</evidence>
<evidence type="ECO:0000256" key="7">
    <source>
        <dbReference type="ARBA" id="ARBA00023049"/>
    </source>
</evidence>